<feature type="transmembrane region" description="Helical" evidence="8">
    <location>
        <begin position="57"/>
        <end position="78"/>
    </location>
</feature>
<dbReference type="InterPro" id="IPR037185">
    <property type="entry name" value="EmrE-like"/>
</dbReference>
<organism evidence="9 10">
    <name type="scientific">Bacillus changyiensis</name>
    <dbReference type="NCBI Taxonomy" id="3004103"/>
    <lineage>
        <taxon>Bacteria</taxon>
        <taxon>Bacillati</taxon>
        <taxon>Bacillota</taxon>
        <taxon>Bacilli</taxon>
        <taxon>Bacillales</taxon>
        <taxon>Bacillaceae</taxon>
        <taxon>Bacillus</taxon>
    </lineage>
</organism>
<name>A0ABT4X321_9BACI</name>
<evidence type="ECO:0000256" key="5">
    <source>
        <dbReference type="ARBA" id="ARBA00022989"/>
    </source>
</evidence>
<evidence type="ECO:0000256" key="6">
    <source>
        <dbReference type="ARBA" id="ARBA00023136"/>
    </source>
</evidence>
<gene>
    <name evidence="9" type="ORF">PJ311_08800</name>
</gene>
<evidence type="ECO:0000313" key="10">
    <source>
        <dbReference type="Proteomes" id="UP001211894"/>
    </source>
</evidence>
<evidence type="ECO:0000256" key="1">
    <source>
        <dbReference type="ARBA" id="ARBA00004651"/>
    </source>
</evidence>
<dbReference type="Gene3D" id="1.10.3730.20">
    <property type="match status" value="1"/>
</dbReference>
<protein>
    <submittedName>
        <fullName evidence="9">Multidrug efflux SMR transporter</fullName>
    </submittedName>
</protein>
<dbReference type="InterPro" id="IPR000390">
    <property type="entry name" value="Small_drug/metabolite_transptr"/>
</dbReference>
<dbReference type="RefSeq" id="WP_271340555.1">
    <property type="nucleotide sequence ID" value="NZ_JAQKAB010000005.1"/>
</dbReference>
<dbReference type="PANTHER" id="PTHR30561:SF1">
    <property type="entry name" value="MULTIDRUG TRANSPORTER EMRE"/>
    <property type="match status" value="1"/>
</dbReference>
<evidence type="ECO:0000313" key="9">
    <source>
        <dbReference type="EMBL" id="MDA7026704.1"/>
    </source>
</evidence>
<keyword evidence="4 7" id="KW-0812">Transmembrane</keyword>
<dbReference type="SUPFAM" id="SSF103481">
    <property type="entry name" value="Multidrug resistance efflux transporter EmrE"/>
    <property type="match status" value="1"/>
</dbReference>
<evidence type="ECO:0000256" key="8">
    <source>
        <dbReference type="SAM" id="Phobius"/>
    </source>
</evidence>
<dbReference type="Pfam" id="PF00893">
    <property type="entry name" value="Multi_Drug_Res"/>
    <property type="match status" value="1"/>
</dbReference>
<keyword evidence="2" id="KW-0813">Transport</keyword>
<dbReference type="InterPro" id="IPR045324">
    <property type="entry name" value="Small_multidrug_res"/>
</dbReference>
<comment type="similarity">
    <text evidence="7">Belongs to the drug/metabolite transporter (DMT) superfamily. Small multidrug resistance (SMR) (TC 2.A.7.1) family.</text>
</comment>
<keyword evidence="3" id="KW-1003">Cell membrane</keyword>
<dbReference type="Proteomes" id="UP001211894">
    <property type="component" value="Unassembled WGS sequence"/>
</dbReference>
<evidence type="ECO:0000256" key="3">
    <source>
        <dbReference type="ARBA" id="ARBA00022475"/>
    </source>
</evidence>
<keyword evidence="10" id="KW-1185">Reference proteome</keyword>
<keyword evidence="5 8" id="KW-1133">Transmembrane helix</keyword>
<reference evidence="9 10" key="1">
    <citation type="submission" date="2023-01" db="EMBL/GenBank/DDBJ databases">
        <title>Bacillus changyiensis sp. nov., isolated from a coastal deposit.</title>
        <authorList>
            <person name="Xiao G."/>
            <person name="Lai Q."/>
            <person name="Hu Z."/>
            <person name="Shao Z."/>
        </authorList>
    </citation>
    <scope>NUCLEOTIDE SEQUENCE [LARGE SCALE GENOMIC DNA]</scope>
    <source>
        <strain evidence="9 10">CLL-7-23</strain>
    </source>
</reference>
<feature type="transmembrane region" description="Helical" evidence="8">
    <location>
        <begin position="84"/>
        <end position="103"/>
    </location>
</feature>
<comment type="subcellular location">
    <subcellularLocation>
        <location evidence="1 7">Cell membrane</location>
        <topology evidence="1 7">Multi-pass membrane protein</topology>
    </subcellularLocation>
</comment>
<comment type="caution">
    <text evidence="9">The sequence shown here is derived from an EMBL/GenBank/DDBJ whole genome shotgun (WGS) entry which is preliminary data.</text>
</comment>
<sequence length="115" mass="12722">MQWLYLLLAILFETAGTIVMKLSNGFSKLVPSFLLLVFYVASLIFLTLTLKTMDISIAYAVWSGMGIVFISIIGFFYFNESISLIKVVAITLIIAGVVMLNIINHLPQIETGGKL</sequence>
<evidence type="ECO:0000256" key="4">
    <source>
        <dbReference type="ARBA" id="ARBA00022692"/>
    </source>
</evidence>
<dbReference type="PANTHER" id="PTHR30561">
    <property type="entry name" value="SMR FAMILY PROTON-DEPENDENT DRUG EFFLUX TRANSPORTER SUGE"/>
    <property type="match status" value="1"/>
</dbReference>
<accession>A0ABT4X321</accession>
<proteinExistence type="inferred from homology"/>
<evidence type="ECO:0000256" key="7">
    <source>
        <dbReference type="RuleBase" id="RU003942"/>
    </source>
</evidence>
<evidence type="ECO:0000256" key="2">
    <source>
        <dbReference type="ARBA" id="ARBA00022448"/>
    </source>
</evidence>
<keyword evidence="6 8" id="KW-0472">Membrane</keyword>
<feature type="transmembrane region" description="Helical" evidence="8">
    <location>
        <begin position="32"/>
        <end position="50"/>
    </location>
</feature>
<dbReference type="EMBL" id="JAQKAB010000005">
    <property type="protein sequence ID" value="MDA7026704.1"/>
    <property type="molecule type" value="Genomic_DNA"/>
</dbReference>